<dbReference type="Pfam" id="PF07714">
    <property type="entry name" value="PK_Tyr_Ser-Thr"/>
    <property type="match status" value="2"/>
</dbReference>
<dbReference type="AlphaFoldDB" id="A0A8H3CSH6"/>
<accession>A0A8H3CSH6</accession>
<dbReference type="SMART" id="SM00220">
    <property type="entry name" value="S_TKc"/>
    <property type="match status" value="2"/>
</dbReference>
<dbReference type="PANTHER" id="PTHR44329">
    <property type="entry name" value="SERINE/THREONINE-PROTEIN KINASE TNNI3K-RELATED"/>
    <property type="match status" value="1"/>
</dbReference>
<evidence type="ECO:0000259" key="1">
    <source>
        <dbReference type="PROSITE" id="PS50011"/>
    </source>
</evidence>
<comment type="caution">
    <text evidence="2">The sequence shown here is derived from an EMBL/GenBank/DDBJ whole genome shotgun (WGS) entry which is preliminary data.</text>
</comment>
<organism evidence="2 3">
    <name type="scientific">Rhizoctonia solani</name>
    <dbReference type="NCBI Taxonomy" id="456999"/>
    <lineage>
        <taxon>Eukaryota</taxon>
        <taxon>Fungi</taxon>
        <taxon>Dikarya</taxon>
        <taxon>Basidiomycota</taxon>
        <taxon>Agaricomycotina</taxon>
        <taxon>Agaricomycetes</taxon>
        <taxon>Cantharellales</taxon>
        <taxon>Ceratobasidiaceae</taxon>
        <taxon>Rhizoctonia</taxon>
    </lineage>
</organism>
<dbReference type="SUPFAM" id="SSF56112">
    <property type="entry name" value="Protein kinase-like (PK-like)"/>
    <property type="match status" value="2"/>
</dbReference>
<dbReference type="EMBL" id="CAJMXA010003213">
    <property type="protein sequence ID" value="CAE6492369.1"/>
    <property type="molecule type" value="Genomic_DNA"/>
</dbReference>
<dbReference type="PROSITE" id="PS50011">
    <property type="entry name" value="PROTEIN_KINASE_DOM"/>
    <property type="match status" value="2"/>
</dbReference>
<proteinExistence type="predicted"/>
<feature type="domain" description="Protein kinase" evidence="1">
    <location>
        <begin position="359"/>
        <end position="625"/>
    </location>
</feature>
<dbReference type="InterPro" id="IPR000719">
    <property type="entry name" value="Prot_kinase_dom"/>
</dbReference>
<reference evidence="2" key="1">
    <citation type="submission" date="2021-01" db="EMBL/GenBank/DDBJ databases">
        <authorList>
            <person name="Kaushik A."/>
        </authorList>
    </citation>
    <scope>NUCLEOTIDE SEQUENCE</scope>
    <source>
        <strain evidence="2">AG6-10EEA</strain>
    </source>
</reference>
<dbReference type="InterPro" id="IPR001245">
    <property type="entry name" value="Ser-Thr/Tyr_kinase_cat_dom"/>
</dbReference>
<name>A0A8H3CSH6_9AGAM</name>
<feature type="domain" description="Protein kinase" evidence="1">
    <location>
        <begin position="38"/>
        <end position="315"/>
    </location>
</feature>
<sequence length="676" mass="76050">MRRMKQQREKAKQSLAILAEMTGQPLPPSTLLGKEFVTVGTHAISQGTNYDIFLGEYFTGEKIAIKVLRHRVDQDTARSTHEKFARQAINWSSLRHDCIVPFYGVGVAPSRVSAKEFQLYLVSPYLRNQDVRRHLEKYPNVSMADRLQMTLDIASGLHYMHTRPDLKPGNGLVHSALNVLNVLVKDSGRAVISGFGQSKVIQSFQENFTGDDSEYRYMGPEMLDEAVLTYGSDIWSCAMTALEILTDEPPYGRWTKGVKIIQILTLNQIPSRVNHPKLEEYESADEIWQLFEDCWKKKPENRPTANDLVQRLSFILSKCDALSGHSRGRLSDPPSAPEIVWLLSRHGCPDITTHIILDRCSGEPIAGGGFGDIYEGYLRNGLKVAIKCPRIFVHSDDDGRNVLKSAAKEAYTWSKYHHPNILEASGLAQFRSRIALVSPWMEYGTVLNYINLRPDVDRCKLCTGVVQGLVYLHEVGTVHGDLKGLNILVSKDGVPKLTDFGNTVLKQYTLQFTGTNNAHNLSMRWAAPELISPEDGHVSMPADIYALGMTILEIITGKQPYDHITRELAVFGEILKGKTPPRPVHYISTHSKNGNEMWNLLHACWKFDPKERPTALDVEKTLSYFTMEGLKDLTKFVTDVITPQPDDKTGELAKPSWYLDVAGLLGRFPWYNALPN</sequence>
<dbReference type="InterPro" id="IPR051681">
    <property type="entry name" value="Ser/Thr_Kinases-Pseudokinases"/>
</dbReference>
<evidence type="ECO:0000313" key="2">
    <source>
        <dbReference type="EMBL" id="CAE6492369.1"/>
    </source>
</evidence>
<dbReference type="InterPro" id="IPR011009">
    <property type="entry name" value="Kinase-like_dom_sf"/>
</dbReference>
<dbReference type="GO" id="GO:0004674">
    <property type="term" value="F:protein serine/threonine kinase activity"/>
    <property type="evidence" value="ECO:0007669"/>
    <property type="project" value="TreeGrafter"/>
</dbReference>
<protein>
    <recommendedName>
        <fullName evidence="1">Protein kinase domain-containing protein</fullName>
    </recommendedName>
</protein>
<gene>
    <name evidence="2" type="ORF">RDB_LOCUS102682</name>
</gene>
<dbReference type="Gene3D" id="1.10.510.10">
    <property type="entry name" value="Transferase(Phosphotransferase) domain 1"/>
    <property type="match status" value="2"/>
</dbReference>
<dbReference type="Proteomes" id="UP000663853">
    <property type="component" value="Unassembled WGS sequence"/>
</dbReference>
<evidence type="ECO:0000313" key="3">
    <source>
        <dbReference type="Proteomes" id="UP000663853"/>
    </source>
</evidence>
<dbReference type="GO" id="GO:0005524">
    <property type="term" value="F:ATP binding"/>
    <property type="evidence" value="ECO:0007669"/>
    <property type="project" value="InterPro"/>
</dbReference>
<dbReference type="PANTHER" id="PTHR44329:SF214">
    <property type="entry name" value="PROTEIN KINASE DOMAIN-CONTAINING PROTEIN"/>
    <property type="match status" value="1"/>
</dbReference>